<evidence type="ECO:0000256" key="5">
    <source>
        <dbReference type="ARBA" id="ARBA00022989"/>
    </source>
</evidence>
<dbReference type="InterPro" id="IPR045621">
    <property type="entry name" value="BPD_transp_1_N"/>
</dbReference>
<proteinExistence type="inferred from homology"/>
<feature type="transmembrane region" description="Helical" evidence="7">
    <location>
        <begin position="139"/>
        <end position="165"/>
    </location>
</feature>
<dbReference type="InterPro" id="IPR035906">
    <property type="entry name" value="MetI-like_sf"/>
</dbReference>
<feature type="transmembrane region" description="Helical" evidence="7">
    <location>
        <begin position="281"/>
        <end position="307"/>
    </location>
</feature>
<sequence length="326" mass="34789">MIRYLVSRVGQAAVVVWAAFTLAFVILYLMPSDPAEIIASGGLQGETGSEASRQQLEELRAEMGLDQPVLVQYVTRMLAMATGNWGVSYQTGQPVTAMLAEALPPTIAIAVLGLAIAVVVGMVLGFVATYTRFGPLRQLLFSLPSVGASIPTFWSALLLIQVFSFSLRIFPAFGNDGFVSTILPAVALAIPVSAMIAQVFGKSLRTVMAEAYLDTARAKGATRLRAMLRHAVRNALLPVLTIVGMIFGALLSGAVVIETVFGRQGFGRTTVDAVNAQDIPVVMGVVVFSAIVFVVATLIVDLLYPLLDPRIRQNLRPVRTQLAKAA</sequence>
<dbReference type="PANTHER" id="PTHR43163:SF6">
    <property type="entry name" value="DIPEPTIDE TRANSPORT SYSTEM PERMEASE PROTEIN DPPB-RELATED"/>
    <property type="match status" value="1"/>
</dbReference>
<name>A0A1Y5PAX0_9MICO</name>
<feature type="transmembrane region" description="Helical" evidence="7">
    <location>
        <begin position="235"/>
        <end position="261"/>
    </location>
</feature>
<evidence type="ECO:0000256" key="4">
    <source>
        <dbReference type="ARBA" id="ARBA00022692"/>
    </source>
</evidence>
<dbReference type="GO" id="GO:0055085">
    <property type="term" value="P:transmembrane transport"/>
    <property type="evidence" value="ECO:0007669"/>
    <property type="project" value="InterPro"/>
</dbReference>
<dbReference type="Pfam" id="PF19300">
    <property type="entry name" value="BPD_transp_1_N"/>
    <property type="match status" value="1"/>
</dbReference>
<dbReference type="SUPFAM" id="SSF161098">
    <property type="entry name" value="MetI-like"/>
    <property type="match status" value="1"/>
</dbReference>
<protein>
    <submittedName>
        <fullName evidence="9">Binding-protein-dependent transport systems inner membrane component</fullName>
    </submittedName>
</protein>
<dbReference type="PROSITE" id="PS50928">
    <property type="entry name" value="ABC_TM1"/>
    <property type="match status" value="1"/>
</dbReference>
<evidence type="ECO:0000256" key="1">
    <source>
        <dbReference type="ARBA" id="ARBA00004651"/>
    </source>
</evidence>
<dbReference type="EMBL" id="FLQR01000008">
    <property type="protein sequence ID" value="SBS73271.1"/>
    <property type="molecule type" value="Genomic_DNA"/>
</dbReference>
<dbReference type="AlphaFoldDB" id="A0A1Y5PAX0"/>
<evidence type="ECO:0000256" key="7">
    <source>
        <dbReference type="RuleBase" id="RU363032"/>
    </source>
</evidence>
<keyword evidence="4 7" id="KW-0812">Transmembrane</keyword>
<accession>A0A1Y5PAX0</accession>
<gene>
    <name evidence="9" type="ORF">MIPYR_40077</name>
</gene>
<feature type="transmembrane region" description="Helical" evidence="7">
    <location>
        <begin position="177"/>
        <end position="200"/>
    </location>
</feature>
<keyword evidence="2 7" id="KW-0813">Transport</keyword>
<organism evidence="9">
    <name type="scientific">uncultured Microbacterium sp</name>
    <dbReference type="NCBI Taxonomy" id="191216"/>
    <lineage>
        <taxon>Bacteria</taxon>
        <taxon>Bacillati</taxon>
        <taxon>Actinomycetota</taxon>
        <taxon>Actinomycetes</taxon>
        <taxon>Micrococcales</taxon>
        <taxon>Microbacteriaceae</taxon>
        <taxon>Microbacterium</taxon>
        <taxon>environmental samples</taxon>
    </lineage>
</organism>
<dbReference type="PANTHER" id="PTHR43163">
    <property type="entry name" value="DIPEPTIDE TRANSPORT SYSTEM PERMEASE PROTEIN DPPB-RELATED"/>
    <property type="match status" value="1"/>
</dbReference>
<evidence type="ECO:0000313" key="9">
    <source>
        <dbReference type="EMBL" id="SBS73271.1"/>
    </source>
</evidence>
<evidence type="ECO:0000256" key="2">
    <source>
        <dbReference type="ARBA" id="ARBA00022448"/>
    </source>
</evidence>
<comment type="subcellular location">
    <subcellularLocation>
        <location evidence="1 7">Cell membrane</location>
        <topology evidence="1 7">Multi-pass membrane protein</topology>
    </subcellularLocation>
</comment>
<keyword evidence="5 7" id="KW-1133">Transmembrane helix</keyword>
<dbReference type="GO" id="GO:0005886">
    <property type="term" value="C:plasma membrane"/>
    <property type="evidence" value="ECO:0007669"/>
    <property type="project" value="UniProtKB-SubCell"/>
</dbReference>
<comment type="similarity">
    <text evidence="7">Belongs to the binding-protein-dependent transport system permease family.</text>
</comment>
<feature type="domain" description="ABC transmembrane type-1" evidence="8">
    <location>
        <begin position="103"/>
        <end position="304"/>
    </location>
</feature>
<keyword evidence="6 7" id="KW-0472">Membrane</keyword>
<reference evidence="9" key="1">
    <citation type="submission" date="2016-03" db="EMBL/GenBank/DDBJ databases">
        <authorList>
            <person name="Ploux O."/>
        </authorList>
    </citation>
    <scope>NUCLEOTIDE SEQUENCE</scope>
    <source>
        <strain evidence="9">UC1</strain>
    </source>
</reference>
<dbReference type="CDD" id="cd06261">
    <property type="entry name" value="TM_PBP2"/>
    <property type="match status" value="1"/>
</dbReference>
<dbReference type="InterPro" id="IPR000515">
    <property type="entry name" value="MetI-like"/>
</dbReference>
<evidence type="ECO:0000256" key="3">
    <source>
        <dbReference type="ARBA" id="ARBA00022475"/>
    </source>
</evidence>
<dbReference type="Pfam" id="PF00528">
    <property type="entry name" value="BPD_transp_1"/>
    <property type="match status" value="1"/>
</dbReference>
<keyword evidence="3" id="KW-1003">Cell membrane</keyword>
<dbReference type="Gene3D" id="1.10.3720.10">
    <property type="entry name" value="MetI-like"/>
    <property type="match status" value="1"/>
</dbReference>
<feature type="transmembrane region" description="Helical" evidence="7">
    <location>
        <begin position="12"/>
        <end position="30"/>
    </location>
</feature>
<dbReference type="RefSeq" id="WP_147049527.1">
    <property type="nucleotide sequence ID" value="NZ_FLQR01000008.1"/>
</dbReference>
<evidence type="ECO:0000256" key="6">
    <source>
        <dbReference type="ARBA" id="ARBA00023136"/>
    </source>
</evidence>
<feature type="transmembrane region" description="Helical" evidence="7">
    <location>
        <begin position="107"/>
        <end position="127"/>
    </location>
</feature>
<evidence type="ECO:0000259" key="8">
    <source>
        <dbReference type="PROSITE" id="PS50928"/>
    </source>
</evidence>